<comment type="subcellular location">
    <subcellularLocation>
        <location evidence="1">Membrane</location>
        <topology evidence="1">Multi-pass membrane protein</topology>
    </subcellularLocation>
</comment>
<organism evidence="10 13">
    <name type="scientific">Sarcoptes scabiei</name>
    <name type="common">Itch mite</name>
    <name type="synonym">Acarus scabiei</name>
    <dbReference type="NCBI Taxonomy" id="52283"/>
    <lineage>
        <taxon>Eukaryota</taxon>
        <taxon>Metazoa</taxon>
        <taxon>Ecdysozoa</taxon>
        <taxon>Arthropoda</taxon>
        <taxon>Chelicerata</taxon>
        <taxon>Arachnida</taxon>
        <taxon>Acari</taxon>
        <taxon>Acariformes</taxon>
        <taxon>Sarcoptiformes</taxon>
        <taxon>Astigmata</taxon>
        <taxon>Psoroptidia</taxon>
        <taxon>Sarcoptoidea</taxon>
        <taxon>Sarcoptidae</taxon>
        <taxon>Sarcoptinae</taxon>
        <taxon>Sarcoptes</taxon>
    </lineage>
</organism>
<name>A0A132AKE0_SARSC</name>
<evidence type="ECO:0000313" key="11">
    <source>
        <dbReference type="EnsemblMetazoa" id="KAF7488760.1"/>
    </source>
</evidence>
<evidence type="ECO:0000256" key="4">
    <source>
        <dbReference type="ARBA" id="ARBA00022989"/>
    </source>
</evidence>
<feature type="transmembrane region" description="Helical" evidence="7">
    <location>
        <begin position="133"/>
        <end position="152"/>
    </location>
</feature>
<evidence type="ECO:0000256" key="6">
    <source>
        <dbReference type="ARBA" id="ARBA00024338"/>
    </source>
</evidence>
<evidence type="ECO:0000259" key="8">
    <source>
        <dbReference type="PROSITE" id="PS50850"/>
    </source>
</evidence>
<feature type="domain" description="Major facilitator superfamily (MFS) profile" evidence="8">
    <location>
        <begin position="7"/>
        <end position="428"/>
    </location>
</feature>
<evidence type="ECO:0000256" key="7">
    <source>
        <dbReference type="SAM" id="Phobius"/>
    </source>
</evidence>
<dbReference type="OrthoDB" id="6770063at2759"/>
<dbReference type="EnsemblMetazoa" id="SSS_1627s_mrna">
    <property type="protein sequence ID" value="KAF7488760.1"/>
    <property type="gene ID" value="SSS_1627"/>
</dbReference>
<dbReference type="InterPro" id="IPR044770">
    <property type="entry name" value="MFS_spinster-like"/>
</dbReference>
<feature type="transmembrane region" description="Helical" evidence="7">
    <location>
        <begin position="220"/>
        <end position="248"/>
    </location>
</feature>
<dbReference type="AlphaFoldDB" id="A0A132AKE0"/>
<evidence type="ECO:0000313" key="10">
    <source>
        <dbReference type="EMBL" id="KPM11397.1"/>
    </source>
</evidence>
<evidence type="ECO:0000256" key="2">
    <source>
        <dbReference type="ARBA" id="ARBA00022448"/>
    </source>
</evidence>
<dbReference type="Gene3D" id="1.20.1250.20">
    <property type="entry name" value="MFS general substrate transporter like domains"/>
    <property type="match status" value="1"/>
</dbReference>
<evidence type="ECO:0000313" key="9">
    <source>
        <dbReference type="EMBL" id="KAF7488760.1"/>
    </source>
</evidence>
<dbReference type="EMBL" id="WVUK01000065">
    <property type="protein sequence ID" value="KAF7488760.1"/>
    <property type="molecule type" value="Genomic_DNA"/>
</dbReference>
<evidence type="ECO:0000313" key="13">
    <source>
        <dbReference type="Proteomes" id="UP000616769"/>
    </source>
</evidence>
<dbReference type="InterPro" id="IPR020846">
    <property type="entry name" value="MFS_dom"/>
</dbReference>
<feature type="transmembrane region" description="Helical" evidence="7">
    <location>
        <begin position="45"/>
        <end position="65"/>
    </location>
</feature>
<dbReference type="EMBL" id="JXLN01017096">
    <property type="protein sequence ID" value="KPM11397.1"/>
    <property type="molecule type" value="Genomic_DNA"/>
</dbReference>
<reference evidence="12" key="2">
    <citation type="journal article" date="2020" name="PLoS Negl. Trop. Dis.">
        <title>High-quality nuclear genome for Sarcoptes scabiei-A critical resource for a neglected parasite.</title>
        <authorList>
            <person name="Korhonen P.K."/>
            <person name="Gasser R.B."/>
            <person name="Ma G."/>
            <person name="Wang T."/>
            <person name="Stroehlein A.J."/>
            <person name="Young N.D."/>
            <person name="Ang C.S."/>
            <person name="Fernando D.D."/>
            <person name="Lu H.C."/>
            <person name="Taylor S."/>
            <person name="Reynolds S.L."/>
            <person name="Mofiz E."/>
            <person name="Najaraj S.H."/>
            <person name="Gowda H."/>
            <person name="Madugundu A."/>
            <person name="Renuse S."/>
            <person name="Holt D."/>
            <person name="Pandey A."/>
            <person name="Papenfuss A.T."/>
            <person name="Fischer K."/>
        </authorList>
    </citation>
    <scope>NUCLEOTIDE SEQUENCE [LARGE SCALE GENOMIC DNA]</scope>
</reference>
<dbReference type="Proteomes" id="UP000070412">
    <property type="component" value="Unassembled WGS sequence"/>
</dbReference>
<keyword evidence="3 7" id="KW-0812">Transmembrane</keyword>
<reference evidence="10 13" key="1">
    <citation type="journal article" date="2015" name="Parasit. Vectors">
        <title>Draft genome of the scabies mite.</title>
        <authorList>
            <person name="Rider S.D.Jr."/>
            <person name="Morgan M.S."/>
            <person name="Arlian L.G."/>
        </authorList>
    </citation>
    <scope>NUCLEOTIDE SEQUENCE [LARGE SCALE GENOMIC DNA]</scope>
    <source>
        <strain evidence="10">Arlian Lab</strain>
    </source>
</reference>
<evidence type="ECO:0000313" key="12">
    <source>
        <dbReference type="Proteomes" id="UP000070412"/>
    </source>
</evidence>
<dbReference type="Proteomes" id="UP000616769">
    <property type="component" value="Unassembled WGS sequence"/>
</dbReference>
<dbReference type="SUPFAM" id="SSF103473">
    <property type="entry name" value="MFS general substrate transporter"/>
    <property type="match status" value="1"/>
</dbReference>
<keyword evidence="12" id="KW-1185">Reference proteome</keyword>
<dbReference type="GO" id="GO:0022857">
    <property type="term" value="F:transmembrane transporter activity"/>
    <property type="evidence" value="ECO:0007669"/>
    <property type="project" value="InterPro"/>
</dbReference>
<reference evidence="11" key="4">
    <citation type="submission" date="2022-06" db="UniProtKB">
        <authorList>
            <consortium name="EnsemblMetazoa"/>
        </authorList>
    </citation>
    <scope>IDENTIFICATION</scope>
</reference>
<accession>A0A132AKE0</accession>
<evidence type="ECO:0000256" key="5">
    <source>
        <dbReference type="ARBA" id="ARBA00023136"/>
    </source>
</evidence>
<feature type="transmembrane region" description="Helical" evidence="7">
    <location>
        <begin position="97"/>
        <end position="121"/>
    </location>
</feature>
<dbReference type="VEuPathDB" id="VectorBase:SSCA009932"/>
<comment type="similarity">
    <text evidence="6">Belongs to the major facilitator superfamily. Spinster (TC 2.A.1.49) family.</text>
</comment>
<dbReference type="GO" id="GO:0016020">
    <property type="term" value="C:membrane"/>
    <property type="evidence" value="ECO:0007669"/>
    <property type="project" value="UniProtKB-SubCell"/>
</dbReference>
<keyword evidence="4 7" id="KW-1133">Transmembrane helix</keyword>
<dbReference type="PANTHER" id="PTHR23505:SF79">
    <property type="entry name" value="PROTEIN SPINSTER"/>
    <property type="match status" value="1"/>
</dbReference>
<dbReference type="Pfam" id="PF07690">
    <property type="entry name" value="MFS_1"/>
    <property type="match status" value="1"/>
</dbReference>
<protein>
    <submittedName>
        <fullName evidence="9">Protein spinster -like protein 1</fullName>
    </submittedName>
    <submittedName>
        <fullName evidence="10">Spinster-like protein</fullName>
    </submittedName>
</protein>
<keyword evidence="5 7" id="KW-0472">Membrane</keyword>
<feature type="transmembrane region" description="Helical" evidence="7">
    <location>
        <begin position="268"/>
        <end position="289"/>
    </location>
</feature>
<dbReference type="CDD" id="cd17328">
    <property type="entry name" value="MFS_spinster_like"/>
    <property type="match status" value="1"/>
</dbReference>
<keyword evidence="2" id="KW-0813">Transport</keyword>
<dbReference type="InterPro" id="IPR011701">
    <property type="entry name" value="MFS"/>
</dbReference>
<dbReference type="InterPro" id="IPR036259">
    <property type="entry name" value="MFS_trans_sf"/>
</dbReference>
<feature type="transmembrane region" description="Helical" evidence="7">
    <location>
        <begin position="72"/>
        <end position="91"/>
    </location>
</feature>
<reference evidence="9" key="3">
    <citation type="submission" date="2020-01" db="EMBL/GenBank/DDBJ databases">
        <authorList>
            <person name="Korhonen P.K.K."/>
            <person name="Guangxu M.G."/>
            <person name="Wang T.W."/>
            <person name="Stroehlein A.J.S."/>
            <person name="Young N.D."/>
            <person name="Ang C.-S.A."/>
            <person name="Fernando D.W.F."/>
            <person name="Lu H.L."/>
            <person name="Taylor S.T."/>
            <person name="Ehtesham M.E.M."/>
            <person name="Najaraj S.H.N."/>
            <person name="Harsha G.H.G."/>
            <person name="Madugundu A.M."/>
            <person name="Renuse S.R."/>
            <person name="Holt D.H."/>
            <person name="Pandey A.P."/>
            <person name="Papenfuss A.P."/>
            <person name="Gasser R.B.G."/>
            <person name="Fischer K.F."/>
        </authorList>
    </citation>
    <scope>NUCLEOTIDE SEQUENCE</scope>
    <source>
        <strain evidence="9">SSS_KF_BRIS2020</strain>
    </source>
</reference>
<sequence length="481" mass="53305">MSHSYYIVAVLVAINLLNYMDRFTIAGVLVEVQEYFDINAATAGLLQTSFIVSYMVFSPLFGFLGDRFSRKLIVILGVLFWSIVTLSSSFVRPHHTILFFLFRALVGIGEASYATVAPTLIADLFIGSQRSTMLAIFYFAIPVGSGLGYITGISMKNIFGHWTYALRFTPILGMISVIGFMFVKEPIRGEIEQTREHSSRESNTQIRNVRSLLQSIKQDILYLISIPTYIYCTLGFTCVCFSVGSLAWWAPTFMQTANSDSSQAKVGLIFGIIACVGGLVGVLIGYGGSKYFRSRYPTADPWVCASGVLLSVPFSAIAIGFARISPTTAWIFMFLAITFLSTNWSVVADISLYIIVPHRRSTAQSLQILTSHILGDASSPFIIGAISDALKNDGDMSKFYSLMYALYLTPIILILGGIFFAFSARYILDDEHNCKKMISSDNNVSIDGIDLFNNNNISDSDEKITDNIGFTNKLYMLNYQE</sequence>
<evidence type="ECO:0000256" key="1">
    <source>
        <dbReference type="ARBA" id="ARBA00004141"/>
    </source>
</evidence>
<proteinExistence type="inferred from homology"/>
<feature type="transmembrane region" description="Helical" evidence="7">
    <location>
        <begin position="368"/>
        <end position="387"/>
    </location>
</feature>
<feature type="transmembrane region" description="Helical" evidence="7">
    <location>
        <begin position="330"/>
        <end position="356"/>
    </location>
</feature>
<feature type="transmembrane region" description="Helical" evidence="7">
    <location>
        <begin position="301"/>
        <end position="324"/>
    </location>
</feature>
<dbReference type="PANTHER" id="PTHR23505">
    <property type="entry name" value="SPINSTER"/>
    <property type="match status" value="1"/>
</dbReference>
<feature type="transmembrane region" description="Helical" evidence="7">
    <location>
        <begin position="5"/>
        <end position="25"/>
    </location>
</feature>
<dbReference type="PROSITE" id="PS50850">
    <property type="entry name" value="MFS"/>
    <property type="match status" value="1"/>
</dbReference>
<feature type="transmembrane region" description="Helical" evidence="7">
    <location>
        <begin position="407"/>
        <end position="428"/>
    </location>
</feature>
<feature type="transmembrane region" description="Helical" evidence="7">
    <location>
        <begin position="164"/>
        <end position="183"/>
    </location>
</feature>
<gene>
    <name evidence="10" type="ORF">QR98_0099680</name>
    <name evidence="9" type="ORF">SSS_1627</name>
</gene>
<evidence type="ECO:0000256" key="3">
    <source>
        <dbReference type="ARBA" id="ARBA00022692"/>
    </source>
</evidence>